<evidence type="ECO:0000259" key="7">
    <source>
        <dbReference type="PROSITE" id="PS50958"/>
    </source>
</evidence>
<dbReference type="InterPro" id="IPR016187">
    <property type="entry name" value="CTDL_fold"/>
</dbReference>
<dbReference type="SUPFAM" id="SSF56436">
    <property type="entry name" value="C-type lectin-like"/>
    <property type="match status" value="1"/>
</dbReference>
<evidence type="ECO:0000313" key="8">
    <source>
        <dbReference type="EMBL" id="CBY36843.1"/>
    </source>
</evidence>
<dbReference type="PROSITE" id="PS00615">
    <property type="entry name" value="C_TYPE_LECTIN_1"/>
    <property type="match status" value="1"/>
</dbReference>
<name>E4YMY4_OIKDI</name>
<proteinExistence type="predicted"/>
<dbReference type="PROSITE" id="PS50958">
    <property type="entry name" value="SMB_2"/>
    <property type="match status" value="1"/>
</dbReference>
<keyword evidence="2" id="KW-0964">Secreted</keyword>
<dbReference type="InterPro" id="IPR016186">
    <property type="entry name" value="C-type_lectin-like/link_sf"/>
</dbReference>
<evidence type="ECO:0000256" key="5">
    <source>
        <dbReference type="ARBA" id="ARBA00023157"/>
    </source>
</evidence>
<sequence>MNLFILATTVFSKVTHERRVGQGRFDSDARCYLRGESDEKQCCEKEDDDCDGCNPVLFADGIPCSEQSNYCFCDEACISFDDCCQDHNDTCAFHYEDPYEPSTTGYNPETTRYTTTSDYTSTASPLCVGFIKMPDHSYMTWKRAKRVCRLLGGQLAYFEKKEEIDTFNELEFTETSWLGMLRTKNGKNFIDVENREKIKVANWNNGEPNNANGNESCVEAYTNGKWNDINCGDWLQVTCRFEHPMYC</sequence>
<accession>E4YMY4</accession>
<dbReference type="GO" id="GO:0005615">
    <property type="term" value="C:extracellular space"/>
    <property type="evidence" value="ECO:0007669"/>
    <property type="project" value="TreeGrafter"/>
</dbReference>
<dbReference type="GO" id="GO:0008083">
    <property type="term" value="F:growth factor activity"/>
    <property type="evidence" value="ECO:0007669"/>
    <property type="project" value="TreeGrafter"/>
</dbReference>
<comment type="subcellular location">
    <subcellularLocation>
        <location evidence="1">Secreted</location>
    </subcellularLocation>
</comment>
<gene>
    <name evidence="8" type="ORF">GSOID_T00029883001</name>
</gene>
<keyword evidence="5" id="KW-1015">Disulfide bond</keyword>
<dbReference type="PANTHER" id="PTHR22799:SF1">
    <property type="entry name" value="C-TYPE LECTIN DOMAIN FAMILY 11 MEMBER A"/>
    <property type="match status" value="1"/>
</dbReference>
<dbReference type="Proteomes" id="UP000011014">
    <property type="component" value="Unassembled WGS sequence"/>
</dbReference>
<evidence type="ECO:0008006" key="9">
    <source>
        <dbReference type="Google" id="ProtNLM"/>
    </source>
</evidence>
<dbReference type="InterPro" id="IPR001304">
    <property type="entry name" value="C-type_lectin-like"/>
</dbReference>
<keyword evidence="4" id="KW-0430">Lectin</keyword>
<evidence type="ECO:0000259" key="6">
    <source>
        <dbReference type="PROSITE" id="PS50041"/>
    </source>
</evidence>
<evidence type="ECO:0000256" key="4">
    <source>
        <dbReference type="ARBA" id="ARBA00022734"/>
    </source>
</evidence>
<organism evidence="8">
    <name type="scientific">Oikopleura dioica</name>
    <name type="common">Tunicate</name>
    <dbReference type="NCBI Taxonomy" id="34765"/>
    <lineage>
        <taxon>Eukaryota</taxon>
        <taxon>Metazoa</taxon>
        <taxon>Chordata</taxon>
        <taxon>Tunicata</taxon>
        <taxon>Appendicularia</taxon>
        <taxon>Copelata</taxon>
        <taxon>Oikopleuridae</taxon>
        <taxon>Oikopleura</taxon>
    </lineage>
</organism>
<dbReference type="AlphaFoldDB" id="E4YMY4"/>
<dbReference type="InterPro" id="IPR001212">
    <property type="entry name" value="Somatomedin_B_dom"/>
</dbReference>
<dbReference type="InterPro" id="IPR051663">
    <property type="entry name" value="CLec_Tetranectin-domain"/>
</dbReference>
<evidence type="ECO:0000256" key="3">
    <source>
        <dbReference type="ARBA" id="ARBA00022729"/>
    </source>
</evidence>
<keyword evidence="3" id="KW-0732">Signal</keyword>
<dbReference type="PROSITE" id="PS50041">
    <property type="entry name" value="C_TYPE_LECTIN_2"/>
    <property type="match status" value="1"/>
</dbReference>
<dbReference type="Gene3D" id="3.10.100.10">
    <property type="entry name" value="Mannose-Binding Protein A, subunit A"/>
    <property type="match status" value="1"/>
</dbReference>
<dbReference type="PANTHER" id="PTHR22799">
    <property type="entry name" value="TETRANECTIN-RELATED"/>
    <property type="match status" value="1"/>
</dbReference>
<evidence type="ECO:0000256" key="2">
    <source>
        <dbReference type="ARBA" id="ARBA00022525"/>
    </source>
</evidence>
<evidence type="ECO:0000256" key="1">
    <source>
        <dbReference type="ARBA" id="ARBA00004613"/>
    </source>
</evidence>
<dbReference type="EMBL" id="FN654851">
    <property type="protein sequence ID" value="CBY36843.1"/>
    <property type="molecule type" value="Genomic_DNA"/>
</dbReference>
<dbReference type="SMART" id="SM00034">
    <property type="entry name" value="CLECT"/>
    <property type="match status" value="1"/>
</dbReference>
<dbReference type="InterPro" id="IPR018378">
    <property type="entry name" value="C-type_lectin_CS"/>
</dbReference>
<protein>
    <recommendedName>
        <fullName evidence="9">C-type lectin domain-containing protein</fullName>
    </recommendedName>
</protein>
<dbReference type="Pfam" id="PF00059">
    <property type="entry name" value="Lectin_C"/>
    <property type="match status" value="1"/>
</dbReference>
<reference evidence="8" key="1">
    <citation type="journal article" date="2010" name="Science">
        <title>Plasticity of animal genome architecture unmasked by rapid evolution of a pelagic tunicate.</title>
        <authorList>
            <person name="Denoeud F."/>
            <person name="Henriet S."/>
            <person name="Mungpakdee S."/>
            <person name="Aury J.M."/>
            <person name="Da Silva C."/>
            <person name="Brinkmann H."/>
            <person name="Mikhaleva J."/>
            <person name="Olsen L.C."/>
            <person name="Jubin C."/>
            <person name="Canestro C."/>
            <person name="Bouquet J.M."/>
            <person name="Danks G."/>
            <person name="Poulain J."/>
            <person name="Campsteijn C."/>
            <person name="Adamski M."/>
            <person name="Cross I."/>
            <person name="Yadetie F."/>
            <person name="Muffato M."/>
            <person name="Louis A."/>
            <person name="Butcher S."/>
            <person name="Tsagkogeorga G."/>
            <person name="Konrad A."/>
            <person name="Singh S."/>
            <person name="Jensen M.F."/>
            <person name="Cong E.H."/>
            <person name="Eikeseth-Otteraa H."/>
            <person name="Noel B."/>
            <person name="Anthouard V."/>
            <person name="Porcel B.M."/>
            <person name="Kachouri-Lafond R."/>
            <person name="Nishino A."/>
            <person name="Ugolini M."/>
            <person name="Chourrout P."/>
            <person name="Nishida H."/>
            <person name="Aasland R."/>
            <person name="Huzurbazar S."/>
            <person name="Westhof E."/>
            <person name="Delsuc F."/>
            <person name="Lehrach H."/>
            <person name="Reinhardt R."/>
            <person name="Weissenbach J."/>
            <person name="Roy S.W."/>
            <person name="Artiguenave F."/>
            <person name="Postlethwait J.H."/>
            <person name="Manak J.R."/>
            <person name="Thompson E.M."/>
            <person name="Jaillon O."/>
            <person name="Du Pasquier L."/>
            <person name="Boudinot P."/>
            <person name="Liberles D.A."/>
            <person name="Volff J.N."/>
            <person name="Philippe H."/>
            <person name="Lenhard B."/>
            <person name="Roest Crollius H."/>
            <person name="Wincker P."/>
            <person name="Chourrout D."/>
        </authorList>
    </citation>
    <scope>NUCLEOTIDE SEQUENCE [LARGE SCALE GENOMIC DNA]</scope>
</reference>
<feature type="domain" description="SMB" evidence="7">
    <location>
        <begin position="49"/>
        <end position="102"/>
    </location>
</feature>
<dbReference type="GO" id="GO:0030246">
    <property type="term" value="F:carbohydrate binding"/>
    <property type="evidence" value="ECO:0007669"/>
    <property type="project" value="UniProtKB-KW"/>
</dbReference>
<feature type="domain" description="C-type lectin" evidence="6">
    <location>
        <begin position="127"/>
        <end position="240"/>
    </location>
</feature>